<keyword evidence="6 9" id="KW-0067">ATP-binding</keyword>
<dbReference type="EC" id="3.6.4.-" evidence="9"/>
<dbReference type="InterPro" id="IPR036101">
    <property type="entry name" value="CarD-like/TRCF_RID_sf"/>
</dbReference>
<evidence type="ECO:0000256" key="2">
    <source>
        <dbReference type="ARBA" id="ARBA00022741"/>
    </source>
</evidence>
<keyword evidence="4 9" id="KW-0378">Hydrolase</keyword>
<dbReference type="Proteomes" id="UP000236536">
    <property type="component" value="Chromosome"/>
</dbReference>
<dbReference type="Gene3D" id="3.30.2060.10">
    <property type="entry name" value="Penicillin-binding protein 1b domain"/>
    <property type="match status" value="1"/>
</dbReference>
<name>A0ABM6RE33_9RHOB</name>
<sequence>MAQRAITAGGAPEGFDARLILKEAASSDAPVVHVARDDKRMEATRAALAFFAPDMPVISFPGWDCLPYDRVSPNADIAAARMATLAALVHQMPGQFVLLTTLNAATQRVPARQVLKDAAFVAEVDRRIDEEALRGYLMRMGFTKSPTVMEPGDFAVRGGIIDIYPPGQSGPVRLDLFGDVLDGARRFDPATQRTTEKLSVVELAPVSEVILDEAAVTRFRQNYRIEFGAAGTDDPLYEAVSAGRKYQGIEHWLPFFHERLETLFDYLPQATVTLDDQVTPARLARWDSIVDQYETRKIAMAQKGRMDTVYKPVPPGLLYLDDDAWEAAIGDHRVIQFHPLPQASGPGVIDAGGRIGRNFSPERQLESVSLFRSLADHIKARMQVGPVVVASYSEGARERLTGLIEDEGLAEVIAINDGTRIGKSGLYLAVWALEHGFEAGDLTVISEQDVLGDRLIRAPKKRRKAENFLTETQSLSPGDLVVHVDHGIGRYKGLEVVTAAGAAHECILLEYAEHSKLYLPVENIELLSKYGHDEGLLDRLGGGAWQAKKAKLKERIREMADRLIRVAAERALRKAPMMDPPPHAWEEFSARFPYQETDDQLRAISEVMEDLQSGSPMDRLICGDVGFGKTEVAMRAAFIAAMSGVQVAIVAPTTLLARQHAAAFAQRFRGFPLEVRQLSRFVTAKEAAKTREGMAKGTIDIVVGTHALLAKSVRFQNLGLLIIDEEQHFGVAHKERLKQMRSDIHVLTLTATPIPRTLQLSLTGVRDLSIIGTPPVDRLAIRTYVSEFDAVTIREALLREHYRGGQSFYVVPRITDLPDVEAFLQEQLPELSYVVAHGQLAAGDLDDRMNAFYDGKFDVLLATTIVESGLDIPTANTMVVHRADMFGLAQLYQIRGRVGRSKTRAYAYLTTKPRVRLTPGAEKRLRVLGSLDTLGAGFSLASQDLDIRGAGNLLGEEQSGQMRDVGYELYQSMLEEAIAKIKSGELEGLSGSDDQWAPQINLSVPVLIPENYVPDLDVRLGLYRRLSDLSTKVELEGFAAELIDRFGALPKEVNTLMLVVRIKAMCKRAGIAKLDGGPKGATIQFHNDKFASPQGLVEFIQAQDGLAKVKDNKIVVRRDWKKDSDKIKGAFAIARDLAEKVVAEKKKAKAKAKSG</sequence>
<organism evidence="12 13">
    <name type="scientific">Phaeobacter inhibens</name>
    <dbReference type="NCBI Taxonomy" id="221822"/>
    <lineage>
        <taxon>Bacteria</taxon>
        <taxon>Pseudomonadati</taxon>
        <taxon>Pseudomonadota</taxon>
        <taxon>Alphaproteobacteria</taxon>
        <taxon>Rhodobacterales</taxon>
        <taxon>Roseobacteraceae</taxon>
        <taxon>Phaeobacter</taxon>
    </lineage>
</organism>
<dbReference type="SMART" id="SM00982">
    <property type="entry name" value="TRCF"/>
    <property type="match status" value="1"/>
</dbReference>
<dbReference type="Gene3D" id="3.40.50.300">
    <property type="entry name" value="P-loop containing nucleotide triphosphate hydrolases"/>
    <property type="match status" value="2"/>
</dbReference>
<comment type="similarity">
    <text evidence="9">In the C-terminal section; belongs to the helicase family. RecG subfamily.</text>
</comment>
<dbReference type="Gene3D" id="3.90.1150.50">
    <property type="entry name" value="Transcription-repair-coupling factor, D7 domain"/>
    <property type="match status" value="1"/>
</dbReference>
<evidence type="ECO:0000259" key="10">
    <source>
        <dbReference type="PROSITE" id="PS51192"/>
    </source>
</evidence>
<dbReference type="PANTHER" id="PTHR47964">
    <property type="entry name" value="ATP-DEPENDENT DNA HELICASE HOMOLOG RECG, CHLOROPLASTIC"/>
    <property type="match status" value="1"/>
</dbReference>
<dbReference type="InterPro" id="IPR037235">
    <property type="entry name" value="TRCF-like_C_D7"/>
</dbReference>
<keyword evidence="2 9" id="KW-0547">Nucleotide-binding</keyword>
<dbReference type="HAMAP" id="MF_00969">
    <property type="entry name" value="TRCF"/>
    <property type="match status" value="1"/>
</dbReference>
<accession>A0ABM6RE33</accession>
<feature type="domain" description="Helicase ATP-binding" evidence="10">
    <location>
        <begin position="610"/>
        <end position="771"/>
    </location>
</feature>
<dbReference type="PROSITE" id="PS51192">
    <property type="entry name" value="HELICASE_ATP_BIND_1"/>
    <property type="match status" value="1"/>
</dbReference>
<evidence type="ECO:0000256" key="5">
    <source>
        <dbReference type="ARBA" id="ARBA00022806"/>
    </source>
</evidence>
<evidence type="ECO:0000256" key="8">
    <source>
        <dbReference type="ARBA" id="ARBA00023204"/>
    </source>
</evidence>
<dbReference type="InterPro" id="IPR004576">
    <property type="entry name" value="Mfd"/>
</dbReference>
<dbReference type="EMBL" id="CP010705">
    <property type="protein sequence ID" value="AUQ94634.1"/>
    <property type="molecule type" value="Genomic_DNA"/>
</dbReference>
<dbReference type="SMART" id="SM00487">
    <property type="entry name" value="DEXDc"/>
    <property type="match status" value="1"/>
</dbReference>
<dbReference type="Gene3D" id="2.40.10.170">
    <property type="match status" value="1"/>
</dbReference>
<dbReference type="InterPro" id="IPR005118">
    <property type="entry name" value="TRCF_C"/>
</dbReference>
<dbReference type="Pfam" id="PF00270">
    <property type="entry name" value="DEAD"/>
    <property type="match status" value="1"/>
</dbReference>
<evidence type="ECO:0000259" key="11">
    <source>
        <dbReference type="PROSITE" id="PS51194"/>
    </source>
</evidence>
<reference evidence="12 13" key="1">
    <citation type="journal article" date="2017" name="Genome Biol. Evol.">
        <title>Trajectories and Drivers of Genome Evolution in Surface-Associated Marine Phaeobacter.</title>
        <authorList>
            <person name="Freese H.M."/>
            <person name="Sikorski J."/>
            <person name="Bunk B."/>
            <person name="Scheuner C."/>
            <person name="Meier-Kolthoff J.P."/>
            <person name="Sproer C."/>
            <person name="Gram L."/>
            <person name="Overmann J."/>
        </authorList>
    </citation>
    <scope>NUCLEOTIDE SEQUENCE [LARGE SCALE GENOMIC DNA]</scope>
    <source>
        <strain evidence="12 13">P66</strain>
    </source>
</reference>
<keyword evidence="1 9" id="KW-0963">Cytoplasm</keyword>
<keyword evidence="13" id="KW-1185">Reference proteome</keyword>
<dbReference type="InterPro" id="IPR047112">
    <property type="entry name" value="RecG/Mfd"/>
</dbReference>
<keyword evidence="7 9" id="KW-0238">DNA-binding</keyword>
<dbReference type="SMART" id="SM00490">
    <property type="entry name" value="HELICc"/>
    <property type="match status" value="1"/>
</dbReference>
<dbReference type="GO" id="GO:0016787">
    <property type="term" value="F:hydrolase activity"/>
    <property type="evidence" value="ECO:0007669"/>
    <property type="project" value="UniProtKB-KW"/>
</dbReference>
<evidence type="ECO:0000256" key="4">
    <source>
        <dbReference type="ARBA" id="ARBA00022801"/>
    </source>
</evidence>
<dbReference type="Pfam" id="PF17757">
    <property type="entry name" value="UvrB_inter"/>
    <property type="match status" value="1"/>
</dbReference>
<dbReference type="InterPro" id="IPR003711">
    <property type="entry name" value="CarD-like/TRCF_RID"/>
</dbReference>
<dbReference type="PROSITE" id="PS51194">
    <property type="entry name" value="HELICASE_CTER"/>
    <property type="match status" value="1"/>
</dbReference>
<evidence type="ECO:0000313" key="13">
    <source>
        <dbReference type="Proteomes" id="UP000236536"/>
    </source>
</evidence>
<feature type="domain" description="Helicase C-terminal" evidence="11">
    <location>
        <begin position="792"/>
        <end position="946"/>
    </location>
</feature>
<dbReference type="InterPro" id="IPR041471">
    <property type="entry name" value="UvrB_inter"/>
</dbReference>
<dbReference type="InterPro" id="IPR011545">
    <property type="entry name" value="DEAD/DEAH_box_helicase_dom"/>
</dbReference>
<evidence type="ECO:0000256" key="1">
    <source>
        <dbReference type="ARBA" id="ARBA00022490"/>
    </source>
</evidence>
<dbReference type="Gene3D" id="3.40.50.11180">
    <property type="match status" value="1"/>
</dbReference>
<evidence type="ECO:0000256" key="9">
    <source>
        <dbReference type="HAMAP-Rule" id="MF_00969"/>
    </source>
</evidence>
<dbReference type="SMART" id="SM01058">
    <property type="entry name" value="CarD_TRCF"/>
    <property type="match status" value="1"/>
</dbReference>
<dbReference type="SUPFAM" id="SSF141259">
    <property type="entry name" value="CarD-like"/>
    <property type="match status" value="1"/>
</dbReference>
<comment type="function">
    <text evidence="9">Couples transcription and DNA repair by recognizing RNA polymerase (RNAP) stalled at DNA lesions. Mediates ATP-dependent release of RNAP and its truncated transcript from the DNA, and recruitment of nucleotide excision repair machinery to the damaged site.</text>
</comment>
<dbReference type="InterPro" id="IPR001650">
    <property type="entry name" value="Helicase_C-like"/>
</dbReference>
<evidence type="ECO:0000256" key="6">
    <source>
        <dbReference type="ARBA" id="ARBA00022840"/>
    </source>
</evidence>
<dbReference type="Pfam" id="PF02559">
    <property type="entry name" value="CarD_TRCF_RID"/>
    <property type="match status" value="1"/>
</dbReference>
<dbReference type="CDD" id="cd17991">
    <property type="entry name" value="DEXHc_TRCF"/>
    <property type="match status" value="1"/>
</dbReference>
<gene>
    <name evidence="9 12" type="primary">mfd</name>
    <name evidence="12" type="ORF">PhaeoP66_01855</name>
</gene>
<dbReference type="Pfam" id="PF00271">
    <property type="entry name" value="Helicase_C"/>
    <property type="match status" value="1"/>
</dbReference>
<dbReference type="InterPro" id="IPR014001">
    <property type="entry name" value="Helicase_ATP-bd"/>
</dbReference>
<reference evidence="12 13" key="2">
    <citation type="journal article" date="2017" name="Int. J. Syst. Evol. Microbiol.">
        <title>Adaptation of Surface-Associated Bacteria to the Open Ocean: A Genomically Distinct Subpopulation of Phaeobacter gallaeciensis Colonizes Pacific Mesozooplankton.</title>
        <authorList>
            <person name="Freese H.M."/>
            <person name="Methner A."/>
            <person name="Overmann J."/>
        </authorList>
    </citation>
    <scope>NUCLEOTIDE SEQUENCE [LARGE SCALE GENOMIC DNA]</scope>
    <source>
        <strain evidence="12 13">P66</strain>
    </source>
</reference>
<evidence type="ECO:0000256" key="7">
    <source>
        <dbReference type="ARBA" id="ARBA00023125"/>
    </source>
</evidence>
<dbReference type="SUPFAM" id="SSF143517">
    <property type="entry name" value="TRCF domain-like"/>
    <property type="match status" value="1"/>
</dbReference>
<comment type="similarity">
    <text evidence="9">In the N-terminal section; belongs to the UvrB family.</text>
</comment>
<comment type="subcellular location">
    <subcellularLocation>
        <location evidence="9">Cytoplasm</location>
    </subcellularLocation>
</comment>
<keyword evidence="5" id="KW-0347">Helicase</keyword>
<dbReference type="NCBIfam" id="TIGR00580">
    <property type="entry name" value="mfd"/>
    <property type="match status" value="1"/>
</dbReference>
<dbReference type="InterPro" id="IPR027417">
    <property type="entry name" value="P-loop_NTPase"/>
</dbReference>
<keyword evidence="8 9" id="KW-0234">DNA repair</keyword>
<protein>
    <recommendedName>
        <fullName evidence="9">Transcription-repair-coupling factor</fullName>
        <shortName evidence="9">TRCF</shortName>
        <ecNumber evidence="9">3.6.4.-</ecNumber>
    </recommendedName>
</protein>
<dbReference type="PANTHER" id="PTHR47964:SF1">
    <property type="entry name" value="ATP-DEPENDENT DNA HELICASE HOMOLOG RECG, CHLOROPLASTIC"/>
    <property type="match status" value="1"/>
</dbReference>
<dbReference type="Pfam" id="PF03461">
    <property type="entry name" value="TRCF"/>
    <property type="match status" value="1"/>
</dbReference>
<keyword evidence="3 9" id="KW-0227">DNA damage</keyword>
<proteinExistence type="inferred from homology"/>
<dbReference type="SUPFAM" id="SSF52540">
    <property type="entry name" value="P-loop containing nucleoside triphosphate hydrolases"/>
    <property type="match status" value="4"/>
</dbReference>
<evidence type="ECO:0000256" key="3">
    <source>
        <dbReference type="ARBA" id="ARBA00022763"/>
    </source>
</evidence>
<dbReference type="RefSeq" id="WP_102874336.1">
    <property type="nucleotide sequence ID" value="NZ_CP010599.1"/>
</dbReference>
<evidence type="ECO:0000313" key="12">
    <source>
        <dbReference type="EMBL" id="AUQ94634.1"/>
    </source>
</evidence>